<evidence type="ECO:0000256" key="3">
    <source>
        <dbReference type="ARBA" id="ARBA00022603"/>
    </source>
</evidence>
<evidence type="ECO:0000256" key="7">
    <source>
        <dbReference type="PROSITE-ProRule" id="PRU00898"/>
    </source>
</evidence>
<keyword evidence="3 7" id="KW-0489">Methyltransferase</keyword>
<dbReference type="InterPro" id="IPR001214">
    <property type="entry name" value="SET_dom"/>
</dbReference>
<dbReference type="PANTHER" id="PTHR13271:SF47">
    <property type="entry name" value="ACTIN-HISTIDINE N-METHYLTRANSFERASE"/>
    <property type="match status" value="1"/>
</dbReference>
<proteinExistence type="inferred from homology"/>
<keyword evidence="6" id="KW-0009">Actin-binding</keyword>
<evidence type="ECO:0000259" key="9">
    <source>
        <dbReference type="Pfam" id="PF09273"/>
    </source>
</evidence>
<evidence type="ECO:0000313" key="10">
    <source>
        <dbReference type="EMBL" id="THD20650.1"/>
    </source>
</evidence>
<dbReference type="PANTHER" id="PTHR13271">
    <property type="entry name" value="UNCHARACTERIZED PUTATIVE METHYLTRANSFERASE"/>
    <property type="match status" value="1"/>
</dbReference>
<dbReference type="GO" id="GO:0003779">
    <property type="term" value="F:actin binding"/>
    <property type="evidence" value="ECO:0007669"/>
    <property type="project" value="UniProtKB-KW"/>
</dbReference>
<comment type="catalytic activity">
    <reaction evidence="7">
        <text>L-histidyl-[protein] + S-adenosyl-L-methionine = N(tele)-methyl-L-histidyl-[protein] + S-adenosyl-L-homocysteine + H(+)</text>
        <dbReference type="Rhea" id="RHEA:19369"/>
        <dbReference type="Rhea" id="RHEA-COMP:9745"/>
        <dbReference type="Rhea" id="RHEA-COMP:11600"/>
        <dbReference type="ChEBI" id="CHEBI:15378"/>
        <dbReference type="ChEBI" id="CHEBI:16367"/>
        <dbReference type="ChEBI" id="CHEBI:29979"/>
        <dbReference type="ChEBI" id="CHEBI:57856"/>
        <dbReference type="ChEBI" id="CHEBI:59789"/>
        <dbReference type="EC" id="2.1.1.85"/>
    </reaction>
</comment>
<dbReference type="Gene3D" id="3.90.1420.10">
    <property type="entry name" value="Rubisco LSMT, substrate-binding domain"/>
    <property type="match status" value="1"/>
</dbReference>
<comment type="subcellular location">
    <subcellularLocation>
        <location evidence="1">Cytoplasm</location>
    </subcellularLocation>
</comment>
<reference evidence="10" key="1">
    <citation type="submission" date="2019-03" db="EMBL/GenBank/DDBJ databases">
        <title>Improved annotation for the trematode Fasciola hepatica.</title>
        <authorList>
            <person name="Choi Y.-J."/>
            <person name="Martin J."/>
            <person name="Mitreva M."/>
        </authorList>
    </citation>
    <scope>NUCLEOTIDE SEQUENCE [LARGE SCALE GENOMIC DNA]</scope>
</reference>
<dbReference type="Gene3D" id="3.90.1410.10">
    <property type="entry name" value="set domain protein methyltransferase, domain 1"/>
    <property type="match status" value="1"/>
</dbReference>
<feature type="domain" description="SET" evidence="8">
    <location>
        <begin position="196"/>
        <end position="281"/>
    </location>
</feature>
<dbReference type="GO" id="GO:0032259">
    <property type="term" value="P:methylation"/>
    <property type="evidence" value="ECO:0007669"/>
    <property type="project" value="UniProtKB-KW"/>
</dbReference>
<dbReference type="PROSITE" id="PS51565">
    <property type="entry name" value="SAM_MT85_SETD3"/>
    <property type="match status" value="1"/>
</dbReference>
<dbReference type="InterPro" id="IPR015353">
    <property type="entry name" value="Rubisco_LSMT_subst-bd"/>
</dbReference>
<dbReference type="SUPFAM" id="SSF81822">
    <property type="entry name" value="RuBisCo LSMT C-terminal, substrate-binding domain"/>
    <property type="match status" value="1"/>
</dbReference>
<dbReference type="InterPro" id="IPR036464">
    <property type="entry name" value="Rubisco_LSMT_subst-bd_sf"/>
</dbReference>
<comment type="caution">
    <text evidence="10">The sequence shown here is derived from an EMBL/GenBank/DDBJ whole genome shotgun (WGS) entry which is preliminary data.</text>
</comment>
<sequence length="489" mass="55350">MSKQSGFPKYLLNKISVISEQLMKSCLELNVTSSNACEIFEELYNCTEKLIHLQKKYCSLRKLETVEADRESVLKHLCTIQNDVFEHQVVIKKFGLHGFGLSAEASLEPSSFHRTLLPLEWKMLLLASVYCQKCWTGRSRVGTIIYASALPDTYLTFMYMTPGDLKQLKGSPVLTMAVSNYQSICRQYAYFFNRFEALRLPIFRRFCFEDFRWAVSTVMSRNNLIPTGAGLRPKMCLIPIWDMINHKSHHMTTDFDPDTNELIFYAMESCIPGDEIFMDYGKRTNAEFFLFSGFVPTYNPHNRVTVSLAISKSDTLSDARHKLLEVVGLTSPLQSAVSLDPTSLKELIAFARVFVMTKDQLEHHLSHPDSATEIVRNSIVNRTLENDLKAVDFLIKRFGLLIVMYGPSPEENGEQHVQFTIMEQNCARLKQQEIAILRSCIAALNAMTAEPSDPAVILDGLSITDAQCNLTPLSSSSEAETRYATSQSS</sequence>
<evidence type="ECO:0000256" key="1">
    <source>
        <dbReference type="ARBA" id="ARBA00004496"/>
    </source>
</evidence>
<feature type="domain" description="Rubisco LSMT substrate-binding" evidence="9">
    <location>
        <begin position="312"/>
        <end position="412"/>
    </location>
</feature>
<dbReference type="Proteomes" id="UP000230066">
    <property type="component" value="Unassembled WGS sequence"/>
</dbReference>
<gene>
    <name evidence="10" type="ORF">D915_008712</name>
</gene>
<keyword evidence="4 7" id="KW-0808">Transferase</keyword>
<evidence type="ECO:0000259" key="8">
    <source>
        <dbReference type="Pfam" id="PF00856"/>
    </source>
</evidence>
<evidence type="ECO:0000256" key="5">
    <source>
        <dbReference type="ARBA" id="ARBA00022691"/>
    </source>
</evidence>
<dbReference type="InterPro" id="IPR025785">
    <property type="entry name" value="SETD3"/>
</dbReference>
<evidence type="ECO:0000256" key="2">
    <source>
        <dbReference type="ARBA" id="ARBA00022490"/>
    </source>
</evidence>
<dbReference type="AlphaFoldDB" id="A0A4E0RXM7"/>
<protein>
    <recommendedName>
        <fullName evidence="7">protein-histidine N-methyltransferase</fullName>
        <ecNumber evidence="7">2.1.1.85</ecNumber>
    </recommendedName>
</protein>
<dbReference type="Pfam" id="PF09273">
    <property type="entry name" value="Rubis-subs-bind"/>
    <property type="match status" value="1"/>
</dbReference>
<keyword evidence="11" id="KW-1185">Reference proteome</keyword>
<evidence type="ECO:0000256" key="4">
    <source>
        <dbReference type="ARBA" id="ARBA00022679"/>
    </source>
</evidence>
<dbReference type="InterPro" id="IPR050600">
    <property type="entry name" value="SETD3_SETD6_MTase"/>
</dbReference>
<evidence type="ECO:0000313" key="11">
    <source>
        <dbReference type="Proteomes" id="UP000230066"/>
    </source>
</evidence>
<keyword evidence="2" id="KW-0963">Cytoplasm</keyword>
<name>A0A4E0RXM7_FASHE</name>
<dbReference type="Pfam" id="PF00856">
    <property type="entry name" value="SET"/>
    <property type="match status" value="1"/>
</dbReference>
<organism evidence="10 11">
    <name type="scientific">Fasciola hepatica</name>
    <name type="common">Liver fluke</name>
    <dbReference type="NCBI Taxonomy" id="6192"/>
    <lineage>
        <taxon>Eukaryota</taxon>
        <taxon>Metazoa</taxon>
        <taxon>Spiralia</taxon>
        <taxon>Lophotrochozoa</taxon>
        <taxon>Platyhelminthes</taxon>
        <taxon>Trematoda</taxon>
        <taxon>Digenea</taxon>
        <taxon>Plagiorchiida</taxon>
        <taxon>Echinostomata</taxon>
        <taxon>Echinostomatoidea</taxon>
        <taxon>Fasciolidae</taxon>
        <taxon>Fasciola</taxon>
    </lineage>
</organism>
<dbReference type="InterPro" id="IPR046341">
    <property type="entry name" value="SET_dom_sf"/>
</dbReference>
<dbReference type="GO" id="GO:0005737">
    <property type="term" value="C:cytoplasm"/>
    <property type="evidence" value="ECO:0007669"/>
    <property type="project" value="UniProtKB-SubCell"/>
</dbReference>
<comment type="similarity">
    <text evidence="7">Belongs to the class V-like SAM-binding methyltransferase superfamily. SETD3 actin-histidine methyltransferase family.</text>
</comment>
<dbReference type="EMBL" id="JXXN02004364">
    <property type="protein sequence ID" value="THD20650.1"/>
    <property type="molecule type" value="Genomic_DNA"/>
</dbReference>
<evidence type="ECO:0000256" key="6">
    <source>
        <dbReference type="ARBA" id="ARBA00023203"/>
    </source>
</evidence>
<dbReference type="SUPFAM" id="SSF82199">
    <property type="entry name" value="SET domain"/>
    <property type="match status" value="1"/>
</dbReference>
<keyword evidence="5 7" id="KW-0949">S-adenosyl-L-methionine</keyword>
<dbReference type="GO" id="GO:0018064">
    <property type="term" value="F:protein-L-histidine N-tele-methyltransferase activity"/>
    <property type="evidence" value="ECO:0007669"/>
    <property type="project" value="UniProtKB-EC"/>
</dbReference>
<dbReference type="GO" id="GO:0016279">
    <property type="term" value="F:protein-lysine N-methyltransferase activity"/>
    <property type="evidence" value="ECO:0007669"/>
    <property type="project" value="TreeGrafter"/>
</dbReference>
<dbReference type="EC" id="2.1.1.85" evidence="7"/>
<accession>A0A4E0RXM7</accession>